<dbReference type="Pfam" id="PF02809">
    <property type="entry name" value="UIM"/>
    <property type="match status" value="3"/>
</dbReference>
<reference evidence="7" key="1">
    <citation type="journal article" date="2020" name="Fungal Divers.">
        <title>Resolving the Mortierellaceae phylogeny through synthesis of multi-gene phylogenetics and phylogenomics.</title>
        <authorList>
            <person name="Vandepol N."/>
            <person name="Liber J."/>
            <person name="Desiro A."/>
            <person name="Na H."/>
            <person name="Kennedy M."/>
            <person name="Barry K."/>
            <person name="Grigoriev I.V."/>
            <person name="Miller A.N."/>
            <person name="O'Donnell K."/>
            <person name="Stajich J.E."/>
            <person name="Bonito G."/>
        </authorList>
    </citation>
    <scope>NUCLEOTIDE SEQUENCE</scope>
    <source>
        <strain evidence="7">KOD948</strain>
    </source>
</reference>
<dbReference type="EMBL" id="JAAAJA010000116">
    <property type="protein sequence ID" value="KAG0261752.1"/>
    <property type="molecule type" value="Genomic_DNA"/>
</dbReference>
<dbReference type="PANTHER" id="PTHR10223">
    <property type="entry name" value="26S PROTEASOME NON-ATPASE REGULATORY SUBUNIT 4"/>
    <property type="match status" value="1"/>
</dbReference>
<organism evidence="7 8">
    <name type="scientific">Mortierella polycephala</name>
    <dbReference type="NCBI Taxonomy" id="41804"/>
    <lineage>
        <taxon>Eukaryota</taxon>
        <taxon>Fungi</taxon>
        <taxon>Fungi incertae sedis</taxon>
        <taxon>Mucoromycota</taxon>
        <taxon>Mortierellomycotina</taxon>
        <taxon>Mortierellomycetes</taxon>
        <taxon>Mortierellales</taxon>
        <taxon>Mortierellaceae</taxon>
        <taxon>Mortierella</taxon>
    </lineage>
</organism>
<keyword evidence="2" id="KW-0677">Repeat</keyword>
<dbReference type="GO" id="GO:0005634">
    <property type="term" value="C:nucleus"/>
    <property type="evidence" value="ECO:0007669"/>
    <property type="project" value="TreeGrafter"/>
</dbReference>
<dbReference type="GO" id="GO:0036435">
    <property type="term" value="F:K48-linked polyubiquitin modification-dependent protein binding"/>
    <property type="evidence" value="ECO:0007669"/>
    <property type="project" value="UniProtKB-ARBA"/>
</dbReference>
<dbReference type="Pfam" id="PF13519">
    <property type="entry name" value="VWA_2"/>
    <property type="match status" value="1"/>
</dbReference>
<feature type="compositionally biased region" description="Polar residues" evidence="5">
    <location>
        <begin position="342"/>
        <end position="370"/>
    </location>
</feature>
<dbReference type="PANTHER" id="PTHR10223:SF0">
    <property type="entry name" value="26S PROTEASOME NON-ATPASE REGULATORY SUBUNIT 4"/>
    <property type="match status" value="1"/>
</dbReference>
<proteinExistence type="inferred from homology"/>
<dbReference type="GO" id="GO:0043161">
    <property type="term" value="P:proteasome-mediated ubiquitin-dependent protein catabolic process"/>
    <property type="evidence" value="ECO:0007669"/>
    <property type="project" value="TreeGrafter"/>
</dbReference>
<dbReference type="Gene3D" id="3.40.50.410">
    <property type="entry name" value="von Willebrand factor, type A domain"/>
    <property type="match status" value="1"/>
</dbReference>
<gene>
    <name evidence="7" type="ORF">BG011_000716</name>
</gene>
<dbReference type="PROSITE" id="PS50330">
    <property type="entry name" value="UIM"/>
    <property type="match status" value="2"/>
</dbReference>
<dbReference type="Proteomes" id="UP000726737">
    <property type="component" value="Unassembled WGS sequence"/>
</dbReference>
<evidence type="ECO:0000256" key="4">
    <source>
        <dbReference type="ARBA" id="ARBA00044341"/>
    </source>
</evidence>
<feature type="domain" description="VWFA" evidence="6">
    <location>
        <begin position="5"/>
        <end position="188"/>
    </location>
</feature>
<evidence type="ECO:0000256" key="3">
    <source>
        <dbReference type="ARBA" id="ARBA00022942"/>
    </source>
</evidence>
<dbReference type="InterPro" id="IPR003903">
    <property type="entry name" value="UIM_dom"/>
</dbReference>
<comment type="similarity">
    <text evidence="1">Belongs to the proteasome subunit S5A family.</text>
</comment>
<evidence type="ECO:0000256" key="5">
    <source>
        <dbReference type="SAM" id="MobiDB-lite"/>
    </source>
</evidence>
<dbReference type="GO" id="GO:0008540">
    <property type="term" value="C:proteasome regulatory particle, base subcomplex"/>
    <property type="evidence" value="ECO:0007669"/>
    <property type="project" value="TreeGrafter"/>
</dbReference>
<dbReference type="SMART" id="SM00327">
    <property type="entry name" value="VWA"/>
    <property type="match status" value="1"/>
</dbReference>
<dbReference type="InterPro" id="IPR036465">
    <property type="entry name" value="vWFA_dom_sf"/>
</dbReference>
<sequence length="395" mass="41308">MVLEASILVLDNSEWMRNGDYTPTRLEAQADAVNLIFNAKTQSNPENTVSLMTMAGKSPKVLVTFTSDIGKILSALHSVAIGGQVSFTTSVQIAQLALKHRQNKNQRQRIVVFVGSPVEEDEKTLVKLAKKLKKNNIAVDVVNFGEESENTTKLEAFVAAVNNNDNSNLVTVPPGPHLLSDILVSSAIVAGEDGSAPSYVPSGGGSYEFGVDPNLDPELALALRISLEEERARQEAASGGAAKTEGGADKESEGAATAATSGAAAAGAGQPMSIEDDLLAQALASSQGDGDHDMEGLTEEQEMQRAIQMSMAGNDGSAAGAGASKGSDFDEAMQDPDFMNSVLGSLSGVDTSDPRIQNVLQGFSSASNNTGDEADSEAKKKDTKEDEDKKEGEGK</sequence>
<feature type="compositionally biased region" description="Low complexity" evidence="5">
    <location>
        <begin position="310"/>
        <end position="326"/>
    </location>
</feature>
<feature type="compositionally biased region" description="Basic and acidic residues" evidence="5">
    <location>
        <begin position="376"/>
        <end position="395"/>
    </location>
</feature>
<dbReference type="InterPro" id="IPR002035">
    <property type="entry name" value="VWF_A"/>
</dbReference>
<dbReference type="InterPro" id="IPR049590">
    <property type="entry name" value="PSMD4_RAZUL-like"/>
</dbReference>
<dbReference type="CDD" id="cd22297">
    <property type="entry name" value="PSMD4_RAZUL"/>
    <property type="match status" value="1"/>
</dbReference>
<dbReference type="SMART" id="SM00726">
    <property type="entry name" value="UIM"/>
    <property type="match status" value="3"/>
</dbReference>
<feature type="region of interest" description="Disordered" evidence="5">
    <location>
        <begin position="309"/>
        <end position="395"/>
    </location>
</feature>
<comment type="caution">
    <text evidence="7">The sequence shown here is derived from an EMBL/GenBank/DDBJ whole genome shotgun (WGS) entry which is preliminary data.</text>
</comment>
<name>A0A9P6Q9Y4_9FUNG</name>
<evidence type="ECO:0000256" key="2">
    <source>
        <dbReference type="ARBA" id="ARBA00022737"/>
    </source>
</evidence>
<dbReference type="Gene3D" id="1.10.287.3990">
    <property type="match status" value="1"/>
</dbReference>
<dbReference type="GO" id="GO:0005829">
    <property type="term" value="C:cytosol"/>
    <property type="evidence" value="ECO:0007669"/>
    <property type="project" value="TreeGrafter"/>
</dbReference>
<dbReference type="PROSITE" id="PS50234">
    <property type="entry name" value="VWFA"/>
    <property type="match status" value="1"/>
</dbReference>
<accession>A0A9P6Q9Y4</accession>
<feature type="region of interest" description="Disordered" evidence="5">
    <location>
        <begin position="234"/>
        <end position="269"/>
    </location>
</feature>
<dbReference type="FunFam" id="3.40.50.410:FF:000005">
    <property type="entry name" value="26S proteasome non-ATPase regulatory subunit 4"/>
    <property type="match status" value="1"/>
</dbReference>
<evidence type="ECO:0000259" key="6">
    <source>
        <dbReference type="PROSITE" id="PS50234"/>
    </source>
</evidence>
<evidence type="ECO:0000256" key="1">
    <source>
        <dbReference type="ARBA" id="ARBA00005574"/>
    </source>
</evidence>
<protein>
    <recommendedName>
        <fullName evidence="4">26S proteasome regulatory subunit RPN10</fullName>
    </recommendedName>
</protein>
<keyword evidence="3" id="KW-0647">Proteasome</keyword>
<evidence type="ECO:0000313" key="7">
    <source>
        <dbReference type="EMBL" id="KAG0261752.1"/>
    </source>
</evidence>
<keyword evidence="8" id="KW-1185">Reference proteome</keyword>
<dbReference type="SUPFAM" id="SSF53300">
    <property type="entry name" value="vWA-like"/>
    <property type="match status" value="1"/>
</dbReference>
<dbReference type="OrthoDB" id="1731724at2759"/>
<dbReference type="InterPro" id="IPR027040">
    <property type="entry name" value="PSMD4"/>
</dbReference>
<feature type="compositionally biased region" description="Low complexity" evidence="5">
    <location>
        <begin position="254"/>
        <end position="269"/>
    </location>
</feature>
<evidence type="ECO:0000313" key="8">
    <source>
        <dbReference type="Proteomes" id="UP000726737"/>
    </source>
</evidence>
<dbReference type="CDD" id="cd01452">
    <property type="entry name" value="VWA_26S_proteasome_subunit"/>
    <property type="match status" value="1"/>
</dbReference>
<dbReference type="AlphaFoldDB" id="A0A9P6Q9Y4"/>